<reference evidence="1" key="1">
    <citation type="submission" date="2021-08" db="EMBL/GenBank/DDBJ databases">
        <title>The first chromosome-level gecko genome reveals the dynamic sex chromosomes of Neotropical dwarf geckos (Sphaerodactylidae: Sphaerodactylus).</title>
        <authorList>
            <person name="Pinto B.J."/>
            <person name="Keating S.E."/>
            <person name="Gamble T."/>
        </authorList>
    </citation>
    <scope>NUCLEOTIDE SEQUENCE</scope>
    <source>
        <strain evidence="1">TG3544</strain>
    </source>
</reference>
<gene>
    <name evidence="1" type="ORF">K3G42_020831</name>
</gene>
<dbReference type="EMBL" id="CM037617">
    <property type="protein sequence ID" value="KAH8004901.1"/>
    <property type="molecule type" value="Genomic_DNA"/>
</dbReference>
<sequence>MICLMKWRPSIPIVGTVPGQFLRDDVASQMGEGMQAGQEHQTSSSSSSSNLSPQDQLSNSSTFVGVTPCFSNFLHVPGTTAIIPTVETSPERRAEQQRCRLRRVGVLADIGQRLLQKSEEEAQPKMDKMVQNRQHRENIQHSMRAHNQYMAAIADAVKSASESLTNLTNFLIQNMSSDPPRPHVPMLSNVSHDMGIFEMVGEPCDQMDRPQPLNTQLETGRVVKQAMEETRHGVLWHGEEINVLLQTIGDKGYAAFLMGSLHLPNRRAYRAVVRALGNAGYRRTEAQVQTKWKAMKREFFSAVEVWGGVPRKSPWPSHYAALQQIWRLGGRPSLTDRRPHSGHRPDEAEEESDEEEVAAEAPAAVSIRECDASSSDEDGDMVAGTTAGARKMGRATPFPPPRVNEHILTGINHRLSRIEEHLSQVYRRVSVLEASLAAYGCADVATSTMVDSTHHPNSSSDSDRLMVVTDEEASTVALSPPPEVSPAVVELSSGVPANSRSSS</sequence>
<keyword evidence="2" id="KW-1185">Reference proteome</keyword>
<organism evidence="1 2">
    <name type="scientific">Sphaerodactylus townsendi</name>
    <dbReference type="NCBI Taxonomy" id="933632"/>
    <lineage>
        <taxon>Eukaryota</taxon>
        <taxon>Metazoa</taxon>
        <taxon>Chordata</taxon>
        <taxon>Craniata</taxon>
        <taxon>Vertebrata</taxon>
        <taxon>Euteleostomi</taxon>
        <taxon>Lepidosauria</taxon>
        <taxon>Squamata</taxon>
        <taxon>Bifurcata</taxon>
        <taxon>Gekkota</taxon>
        <taxon>Sphaerodactylidae</taxon>
        <taxon>Sphaerodactylus</taxon>
    </lineage>
</organism>
<proteinExistence type="predicted"/>
<accession>A0ACB8FHE0</accession>
<evidence type="ECO:0000313" key="2">
    <source>
        <dbReference type="Proteomes" id="UP000827872"/>
    </source>
</evidence>
<dbReference type="Proteomes" id="UP000827872">
    <property type="component" value="Linkage Group LG04"/>
</dbReference>
<evidence type="ECO:0000313" key="1">
    <source>
        <dbReference type="EMBL" id="KAH8004901.1"/>
    </source>
</evidence>
<name>A0ACB8FHE0_9SAUR</name>
<protein>
    <submittedName>
        <fullName evidence="1">Uncharacterized protein</fullName>
    </submittedName>
</protein>
<comment type="caution">
    <text evidence="1">The sequence shown here is derived from an EMBL/GenBank/DDBJ whole genome shotgun (WGS) entry which is preliminary data.</text>
</comment>